<keyword evidence="5" id="KW-1133">Transmembrane helix</keyword>
<dbReference type="GO" id="GO:0016787">
    <property type="term" value="F:hydrolase activity"/>
    <property type="evidence" value="ECO:0007669"/>
    <property type="project" value="UniProtKB-KW"/>
</dbReference>
<dbReference type="PANTHER" id="PTHR36766">
    <property type="entry name" value="PLANT BROAD-SPECTRUM MILDEW RESISTANCE PROTEIN RPW8"/>
    <property type="match status" value="1"/>
</dbReference>
<dbReference type="Proteomes" id="UP000238479">
    <property type="component" value="Chromosome 7"/>
</dbReference>
<keyword evidence="3" id="KW-0611">Plant defense</keyword>
<dbReference type="Pfam" id="PF23598">
    <property type="entry name" value="LRR_14"/>
    <property type="match status" value="1"/>
</dbReference>
<dbReference type="Pfam" id="PF18052">
    <property type="entry name" value="Rx_N"/>
    <property type="match status" value="1"/>
</dbReference>
<dbReference type="Pfam" id="PF23559">
    <property type="entry name" value="WHD_DRP"/>
    <property type="match status" value="1"/>
</dbReference>
<evidence type="ECO:0000256" key="1">
    <source>
        <dbReference type="ARBA" id="ARBA00022737"/>
    </source>
</evidence>
<proteinExistence type="predicted"/>
<feature type="domain" description="Disease resistance R13L4/SHOC-2-like LRR" evidence="9">
    <location>
        <begin position="590"/>
        <end position="877"/>
    </location>
</feature>
<dbReference type="InterPro" id="IPR002182">
    <property type="entry name" value="NB-ARC"/>
</dbReference>
<dbReference type="PRINTS" id="PR00364">
    <property type="entry name" value="DISEASERSIST"/>
</dbReference>
<dbReference type="Gramene" id="PRQ20780">
    <property type="protein sequence ID" value="PRQ20780"/>
    <property type="gene ID" value="RchiOBHm_Chr7g0231871"/>
</dbReference>
<name>A0A2P6PFS4_ROSCH</name>
<dbReference type="InterPro" id="IPR038005">
    <property type="entry name" value="RX-like_CC"/>
</dbReference>
<protein>
    <submittedName>
        <fullName evidence="10">Putative P-loop containing nucleoside triphosphate hydrolase, leucine-rich repeat domain, L</fullName>
    </submittedName>
</protein>
<dbReference type="AlphaFoldDB" id="A0A2P6PFS4"/>
<dbReference type="InterPro" id="IPR041118">
    <property type="entry name" value="Rx_N"/>
</dbReference>
<dbReference type="GO" id="GO:0005524">
    <property type="term" value="F:ATP binding"/>
    <property type="evidence" value="ECO:0007669"/>
    <property type="project" value="UniProtKB-KW"/>
</dbReference>
<keyword evidence="5" id="KW-0472">Membrane</keyword>
<dbReference type="EMBL" id="PDCK01000045">
    <property type="protein sequence ID" value="PRQ20780.1"/>
    <property type="molecule type" value="Genomic_DNA"/>
</dbReference>
<dbReference type="CDD" id="cd14798">
    <property type="entry name" value="RX-CC_like"/>
    <property type="match status" value="1"/>
</dbReference>
<dbReference type="SUPFAM" id="SSF52058">
    <property type="entry name" value="L domain-like"/>
    <property type="match status" value="1"/>
</dbReference>
<feature type="domain" description="Disease resistance N-terminal" evidence="7">
    <location>
        <begin position="6"/>
        <end position="96"/>
    </location>
</feature>
<dbReference type="InterPro" id="IPR027417">
    <property type="entry name" value="P-loop_NTPase"/>
</dbReference>
<dbReference type="Gene3D" id="1.10.8.430">
    <property type="entry name" value="Helical domain of apoptotic protease-activating factors"/>
    <property type="match status" value="1"/>
</dbReference>
<evidence type="ECO:0000259" key="7">
    <source>
        <dbReference type="Pfam" id="PF18052"/>
    </source>
</evidence>
<evidence type="ECO:0000256" key="4">
    <source>
        <dbReference type="ARBA" id="ARBA00022840"/>
    </source>
</evidence>
<dbReference type="GO" id="GO:0051707">
    <property type="term" value="P:response to other organism"/>
    <property type="evidence" value="ECO:0007669"/>
    <property type="project" value="UniProtKB-ARBA"/>
</dbReference>
<dbReference type="InterPro" id="IPR042197">
    <property type="entry name" value="Apaf_helical"/>
</dbReference>
<evidence type="ECO:0000256" key="3">
    <source>
        <dbReference type="ARBA" id="ARBA00022821"/>
    </source>
</evidence>
<keyword evidence="2" id="KW-0547">Nucleotide-binding</keyword>
<keyword evidence="10" id="KW-0378">Hydrolase</keyword>
<sequence>MAEALVNLLVEQLGSVVYHHTSEGATLVLNAKKDVDKFRSTLKLIQNVLQDAEKKQVSDPAVRDWLDELKDVSYKMDDVLDAWNTEIGKREAENQETQGSDAEVRFSFRSNCFCLARLNVLTRRYKIGRAMKDLNAELTQIYDDKNQFSFQSTMHAAAVNVEQPNPRSFTSSFVDISTIFGRQVQKDRLVTELLRRREGRPGLVIPIVGMGGLGKTTLAQLVFNDAQVQAHFDIKAWVCVSDPFDVIKIAKAIFRQLGGTRVTSEELQRQLGGTRVTSDELQTILDDIQNLVKKKEDEKEKKILLVLDDVWTEDDREWDSLKLQVLMQSCSEGSRILVTTRKQEVARMMRATRDMITLGKLSDLDSLDLFNSIAFLDREEDSNKVFGDIAEKIVRKCDGLPLVLKTLGSLLMPKQTIREWEEVLNSELWNVDRVKDEIFGPLLLSYYDLAPEIRSCLLYCATYPKNHEFNKEILIEQWMSQGYLNVGGNKEESTQGREVFTKLVMRSFFQDFMQDALTKEIIGCKMHDTVHDFVQYLTQNECLTMKATGTHGTETSSANDRVRHLTLMSAPKGPFPSLISKLANSKILHTLTTFGSRITAIDSNLISQWKCLRTLNLSGNKIRQLPEEIGDLTHLRYLDLSYCINLSSLPDGVCNLYNLQTLRLCRCTRLEELPDNMGKLINLKHLHVYHWLKYLPKGIRRIRNLRTLDGGTSVYCSEDAEALTLGDLRMMNQLRRLDIVISRVGENAASEAAKAELNQKLDLSYLKLFLLLGRDKDVNAGVMNALRPHENLDSLVIGGYHGPTWPNWMTTSYLKRLTVFHLCPSDSSVLPPLGKLPSLKVVKLMDMSRLKEIGAEFYGVEEETSSSSSSFPSLETLFLGGLFSLEKWELGGKAEEEGSSNSQMKSISIMPRLSSLHILECSRLKQLPDFLLQNAPLQNLLIKNCQSLPASLPDEFISRIPNVAITGYGVDPLFKGGTSLYEVSINSLPRSANEVQRPYEDYIRLSLKNTSCQKILQSHAHAHAHPSKLQWLVSSKHDDSPILLMLCNMSHFVYNISPIHIYLMYLVYTKYQTKFMSRPG</sequence>
<dbReference type="GO" id="GO:0006952">
    <property type="term" value="P:defense response"/>
    <property type="evidence" value="ECO:0007669"/>
    <property type="project" value="UniProtKB-KW"/>
</dbReference>
<evidence type="ECO:0000256" key="5">
    <source>
        <dbReference type="SAM" id="Phobius"/>
    </source>
</evidence>
<dbReference type="InterPro" id="IPR058922">
    <property type="entry name" value="WHD_DRP"/>
</dbReference>
<feature type="transmembrane region" description="Helical" evidence="5">
    <location>
        <begin position="1042"/>
        <end position="1068"/>
    </location>
</feature>
<evidence type="ECO:0000313" key="11">
    <source>
        <dbReference type="Proteomes" id="UP000238479"/>
    </source>
</evidence>
<feature type="domain" description="Disease resistance protein winged helix" evidence="8">
    <location>
        <begin position="463"/>
        <end position="534"/>
    </location>
</feature>
<evidence type="ECO:0000313" key="10">
    <source>
        <dbReference type="EMBL" id="PRQ20780.1"/>
    </source>
</evidence>
<feature type="domain" description="NB-ARC" evidence="6">
    <location>
        <begin position="185"/>
        <end position="376"/>
    </location>
</feature>
<dbReference type="SUPFAM" id="SSF52540">
    <property type="entry name" value="P-loop containing nucleoside triphosphate hydrolases"/>
    <property type="match status" value="1"/>
</dbReference>
<dbReference type="PROSITE" id="PS51450">
    <property type="entry name" value="LRR"/>
    <property type="match status" value="1"/>
</dbReference>
<keyword evidence="5" id="KW-0812">Transmembrane</keyword>
<gene>
    <name evidence="10" type="ORF">RchiOBHm_Chr7g0231871</name>
</gene>
<dbReference type="InterPro" id="IPR001611">
    <property type="entry name" value="Leu-rich_rpt"/>
</dbReference>
<dbReference type="STRING" id="74649.A0A2P6PFS4"/>
<reference evidence="10 11" key="1">
    <citation type="journal article" date="2018" name="Nat. Genet.">
        <title>The Rosa genome provides new insights in the design of modern roses.</title>
        <authorList>
            <person name="Bendahmane M."/>
        </authorList>
    </citation>
    <scope>NUCLEOTIDE SEQUENCE [LARGE SCALE GENOMIC DNA]</scope>
    <source>
        <strain evidence="11">cv. Old Blush</strain>
    </source>
</reference>
<dbReference type="Gene3D" id="1.10.10.10">
    <property type="entry name" value="Winged helix-like DNA-binding domain superfamily/Winged helix DNA-binding domain"/>
    <property type="match status" value="1"/>
</dbReference>
<evidence type="ECO:0000259" key="8">
    <source>
        <dbReference type="Pfam" id="PF23559"/>
    </source>
</evidence>
<keyword evidence="4" id="KW-0067">ATP-binding</keyword>
<dbReference type="InterPro" id="IPR032675">
    <property type="entry name" value="LRR_dom_sf"/>
</dbReference>
<comment type="caution">
    <text evidence="10">The sequence shown here is derived from an EMBL/GenBank/DDBJ whole genome shotgun (WGS) entry which is preliminary data.</text>
</comment>
<dbReference type="InterPro" id="IPR055414">
    <property type="entry name" value="LRR_R13L4/SHOC2-like"/>
</dbReference>
<evidence type="ECO:0000256" key="2">
    <source>
        <dbReference type="ARBA" id="ARBA00022741"/>
    </source>
</evidence>
<dbReference type="GO" id="GO:0043531">
    <property type="term" value="F:ADP binding"/>
    <property type="evidence" value="ECO:0007669"/>
    <property type="project" value="InterPro"/>
</dbReference>
<evidence type="ECO:0000259" key="6">
    <source>
        <dbReference type="Pfam" id="PF00931"/>
    </source>
</evidence>
<accession>A0A2P6PFS4</accession>
<dbReference type="OMA" id="MMESANA"/>
<dbReference type="PANTHER" id="PTHR36766:SF45">
    <property type="entry name" value="NB-ARC DOMAIN-CONTAINING PROTEIN"/>
    <property type="match status" value="1"/>
</dbReference>
<organism evidence="10 11">
    <name type="scientific">Rosa chinensis</name>
    <name type="common">China rose</name>
    <dbReference type="NCBI Taxonomy" id="74649"/>
    <lineage>
        <taxon>Eukaryota</taxon>
        <taxon>Viridiplantae</taxon>
        <taxon>Streptophyta</taxon>
        <taxon>Embryophyta</taxon>
        <taxon>Tracheophyta</taxon>
        <taxon>Spermatophyta</taxon>
        <taxon>Magnoliopsida</taxon>
        <taxon>eudicotyledons</taxon>
        <taxon>Gunneridae</taxon>
        <taxon>Pentapetalae</taxon>
        <taxon>rosids</taxon>
        <taxon>fabids</taxon>
        <taxon>Rosales</taxon>
        <taxon>Rosaceae</taxon>
        <taxon>Rosoideae</taxon>
        <taxon>Rosoideae incertae sedis</taxon>
        <taxon>Rosa</taxon>
    </lineage>
</organism>
<dbReference type="FunFam" id="1.10.10.10:FF:000322">
    <property type="entry name" value="Probable disease resistance protein At1g63360"/>
    <property type="match status" value="1"/>
</dbReference>
<dbReference type="InterPro" id="IPR036388">
    <property type="entry name" value="WH-like_DNA-bd_sf"/>
</dbReference>
<dbReference type="Gene3D" id="3.80.10.10">
    <property type="entry name" value="Ribonuclease Inhibitor"/>
    <property type="match status" value="1"/>
</dbReference>
<keyword evidence="1" id="KW-0677">Repeat</keyword>
<dbReference type="Gene3D" id="3.40.50.300">
    <property type="entry name" value="P-loop containing nucleotide triphosphate hydrolases"/>
    <property type="match status" value="1"/>
</dbReference>
<dbReference type="Gene3D" id="1.20.5.4130">
    <property type="match status" value="1"/>
</dbReference>
<dbReference type="Pfam" id="PF00931">
    <property type="entry name" value="NB-ARC"/>
    <property type="match status" value="1"/>
</dbReference>
<keyword evidence="11" id="KW-1185">Reference proteome</keyword>
<evidence type="ECO:0000259" key="9">
    <source>
        <dbReference type="Pfam" id="PF23598"/>
    </source>
</evidence>